<organism evidence="1">
    <name type="scientific">Ixodes scapularis</name>
    <name type="common">Black-legged tick</name>
    <name type="synonym">Deer tick</name>
    <dbReference type="NCBI Taxonomy" id="6945"/>
    <lineage>
        <taxon>Eukaryota</taxon>
        <taxon>Metazoa</taxon>
        <taxon>Ecdysozoa</taxon>
        <taxon>Arthropoda</taxon>
        <taxon>Chelicerata</taxon>
        <taxon>Arachnida</taxon>
        <taxon>Acari</taxon>
        <taxon>Parasitiformes</taxon>
        <taxon>Ixodida</taxon>
        <taxon>Ixodoidea</taxon>
        <taxon>Ixodidae</taxon>
        <taxon>Ixodinae</taxon>
        <taxon>Ixodes</taxon>
    </lineage>
</organism>
<name>A0A4D5RB83_IXOSC</name>
<accession>A0A4D5RB83</accession>
<reference evidence="1" key="1">
    <citation type="submission" date="2019-04" db="EMBL/GenBank/DDBJ databases">
        <title>An insight into the mialome of Ixodes scapularis.</title>
        <authorList>
            <person name="Ribeiro J.M."/>
            <person name="Mather T.N."/>
            <person name="Karim S."/>
        </authorList>
    </citation>
    <scope>NUCLEOTIDE SEQUENCE</scope>
</reference>
<dbReference type="AlphaFoldDB" id="A0A4D5RB83"/>
<proteinExistence type="predicted"/>
<sequence>MAAATKKRSIGSFNLVIFWASSGYIWARKVRLPILLQCCGVCKTSICTSSLGFGLSGASFFKLARGSFDTKTLENTVLRLTSAWTIVSRAC</sequence>
<protein>
    <submittedName>
        <fullName evidence="1">Putative secreted protein</fullName>
    </submittedName>
</protein>
<dbReference type="EMBL" id="GHJT01000412">
    <property type="protein sequence ID" value="MOY34383.1"/>
    <property type="molecule type" value="Transcribed_RNA"/>
</dbReference>
<evidence type="ECO:0000313" key="1">
    <source>
        <dbReference type="EMBL" id="MOY34383.1"/>
    </source>
</evidence>